<dbReference type="EMBL" id="JAVDZE010000001">
    <property type="protein sequence ID" value="MDV3103754.1"/>
    <property type="molecule type" value="Genomic_DNA"/>
</dbReference>
<keyword evidence="1" id="KW-1133">Transmembrane helix</keyword>
<feature type="transmembrane region" description="Helical" evidence="1">
    <location>
        <begin position="340"/>
        <end position="359"/>
    </location>
</feature>
<keyword evidence="1" id="KW-0472">Membrane</keyword>
<feature type="transmembrane region" description="Helical" evidence="1">
    <location>
        <begin position="400"/>
        <end position="424"/>
    </location>
</feature>
<feature type="transmembrane region" description="Helical" evidence="1">
    <location>
        <begin position="30"/>
        <end position="46"/>
    </location>
</feature>
<protein>
    <submittedName>
        <fullName evidence="2">Uncharacterized protein</fullName>
    </submittedName>
</protein>
<evidence type="ECO:0000256" key="1">
    <source>
        <dbReference type="SAM" id="Phobius"/>
    </source>
</evidence>
<feature type="transmembrane region" description="Helical" evidence="1">
    <location>
        <begin position="188"/>
        <end position="210"/>
    </location>
</feature>
<feature type="transmembrane region" description="Helical" evidence="1">
    <location>
        <begin position="58"/>
        <end position="86"/>
    </location>
</feature>
<feature type="transmembrane region" description="Helical" evidence="1">
    <location>
        <begin position="6"/>
        <end position="23"/>
    </location>
</feature>
<gene>
    <name evidence="2" type="ORF">RBI02_04235</name>
</gene>
<reference evidence="2 3" key="1">
    <citation type="submission" date="2023-08" db="EMBL/GenBank/DDBJ databases">
        <title>Draft genome sequence of Thermococcus waiotapuensis WT1T, a thermophilic sulphur-dependent archaeon from order Thermococcales.</title>
        <authorList>
            <person name="Manners S.H."/>
            <person name="Carere C.R."/>
            <person name="Dhami M.K."/>
            <person name="Dobson R.C.J."/>
            <person name="Stott M.B."/>
        </authorList>
    </citation>
    <scope>NUCLEOTIDE SEQUENCE [LARGE SCALE GENOMIC DNA]</scope>
    <source>
        <strain evidence="2 3">WT1</strain>
    </source>
</reference>
<feature type="transmembrane region" description="Helical" evidence="1">
    <location>
        <begin position="303"/>
        <end position="328"/>
    </location>
</feature>
<feature type="transmembrane region" description="Helical" evidence="1">
    <location>
        <begin position="371"/>
        <end position="388"/>
    </location>
</feature>
<evidence type="ECO:0000313" key="2">
    <source>
        <dbReference type="EMBL" id="MDV3103754.1"/>
    </source>
</evidence>
<name>A0AAE4NTV4_9EURY</name>
<keyword evidence="1" id="KW-0812">Transmembrane</keyword>
<comment type="caution">
    <text evidence="2">The sequence shown here is derived from an EMBL/GenBank/DDBJ whole genome shotgun (WGS) entry which is preliminary data.</text>
</comment>
<dbReference type="Proteomes" id="UP001245683">
    <property type="component" value="Unassembled WGS sequence"/>
</dbReference>
<keyword evidence="3" id="KW-1185">Reference proteome</keyword>
<feature type="transmembrane region" description="Helical" evidence="1">
    <location>
        <begin position="147"/>
        <end position="168"/>
    </location>
</feature>
<feature type="transmembrane region" description="Helical" evidence="1">
    <location>
        <begin position="269"/>
        <end position="296"/>
    </location>
</feature>
<proteinExistence type="predicted"/>
<accession>A0AAE4NTV4</accession>
<evidence type="ECO:0000313" key="3">
    <source>
        <dbReference type="Proteomes" id="UP001245683"/>
    </source>
</evidence>
<organism evidence="2 3">
    <name type="scientific">Thermococcus waiotapuensis</name>
    <dbReference type="NCBI Taxonomy" id="90909"/>
    <lineage>
        <taxon>Archaea</taxon>
        <taxon>Methanobacteriati</taxon>
        <taxon>Methanobacteriota</taxon>
        <taxon>Thermococci</taxon>
        <taxon>Thermococcales</taxon>
        <taxon>Thermococcaceae</taxon>
        <taxon>Thermococcus</taxon>
    </lineage>
</organism>
<dbReference type="AlphaFoldDB" id="A0AAE4NTV4"/>
<sequence>MGKVLGDILGFILLASASWWFWVGTGYRGYINFAIVIGYVLLLYAWTDYIQLIIHNPFGFAAMLGFFLGNIEGIFYAVPIELVFLLFASLMRLNREKAATLTFVASLPVALVNSYYYPIASPMAWALVGLMAAVIEHAAIEEMAEGDVFIIPLYFMALGPIAFIPLAFQSFTGTGLYLREDEDNHIEYYPVGPAMFVVSVPLFLMLGNLVESQSLPEWLFYAHFHGIKHPTLGLIGALAGSYLMPKVIYEMYQLEKDEKDSSTSRFTSAGAVMGLAVGVIAGLLSMVVLALIGVYFQNHGYIYLAYLFVFMAFGALFIGGFAVFFLFSELHYEGKSSINQALWLWGLTLVAILQSLFLLPAAWRAFPDGRAPAILTGLAVVSLFYLQAGKWENPTLIEWLWIATLLVSAFLAGVWAGFSLWWILYRAT</sequence>
<dbReference type="RefSeq" id="WP_315340786.1">
    <property type="nucleotide sequence ID" value="NZ_JAVDZE010000001.1"/>
</dbReference>